<keyword evidence="2" id="KW-1185">Reference proteome</keyword>
<dbReference type="EMBL" id="GG662800">
    <property type="protein sequence ID" value="EWS75818.1"/>
    <property type="molecule type" value="Genomic_DNA"/>
</dbReference>
<dbReference type="InParanoid" id="W7XG06"/>
<evidence type="ECO:0000313" key="2">
    <source>
        <dbReference type="Proteomes" id="UP000009168"/>
    </source>
</evidence>
<gene>
    <name evidence="1" type="ORF">TTHERM_000606959</name>
</gene>
<dbReference type="GeneID" id="24439798"/>
<proteinExistence type="predicted"/>
<name>W7XG06_TETTS</name>
<dbReference type="KEGG" id="tet:TTHERM_000606959"/>
<accession>W7XG06</accession>
<dbReference type="RefSeq" id="XP_012651632.1">
    <property type="nucleotide sequence ID" value="XM_012796178.1"/>
</dbReference>
<dbReference type="Proteomes" id="UP000009168">
    <property type="component" value="Unassembled WGS sequence"/>
</dbReference>
<sequence>MLINSYQSFSLIKKILINSYLNLSSLSISIVKKILINYYQSLSPIQKQTLINSKDNLQQNQKTTFCFSSNKLYLYIYIDQSPTYFRFFHSFNSKRNNYFQSFVVQIILLLERQLKNVQLFFANLTRATQNIKTTNTFFITKKTFQNYLKSFNQLINLLPKQFFIIIHQLAKENNNMIIIQLPSFLFNIFYQQLSIFFFQVKQQFAILKLFDH</sequence>
<dbReference type="AlphaFoldDB" id="W7XG06"/>
<evidence type="ECO:0000313" key="1">
    <source>
        <dbReference type="EMBL" id="EWS75818.1"/>
    </source>
</evidence>
<organism evidence="1 2">
    <name type="scientific">Tetrahymena thermophila (strain SB210)</name>
    <dbReference type="NCBI Taxonomy" id="312017"/>
    <lineage>
        <taxon>Eukaryota</taxon>
        <taxon>Sar</taxon>
        <taxon>Alveolata</taxon>
        <taxon>Ciliophora</taxon>
        <taxon>Intramacronucleata</taxon>
        <taxon>Oligohymenophorea</taxon>
        <taxon>Hymenostomatida</taxon>
        <taxon>Tetrahymenina</taxon>
        <taxon>Tetrahymenidae</taxon>
        <taxon>Tetrahymena</taxon>
    </lineage>
</organism>
<protein>
    <submittedName>
        <fullName evidence="1">Uncharacterized protein</fullName>
    </submittedName>
</protein>
<reference evidence="2" key="1">
    <citation type="journal article" date="2006" name="PLoS Biol.">
        <title>Macronuclear genome sequence of the ciliate Tetrahymena thermophila, a model eukaryote.</title>
        <authorList>
            <person name="Eisen J.A."/>
            <person name="Coyne R.S."/>
            <person name="Wu M."/>
            <person name="Wu D."/>
            <person name="Thiagarajan M."/>
            <person name="Wortman J.R."/>
            <person name="Badger J.H."/>
            <person name="Ren Q."/>
            <person name="Amedeo P."/>
            <person name="Jones K.M."/>
            <person name="Tallon L.J."/>
            <person name="Delcher A.L."/>
            <person name="Salzberg S.L."/>
            <person name="Silva J.C."/>
            <person name="Haas B.J."/>
            <person name="Majoros W.H."/>
            <person name="Farzad M."/>
            <person name="Carlton J.M."/>
            <person name="Smith R.K. Jr."/>
            <person name="Garg J."/>
            <person name="Pearlman R.E."/>
            <person name="Karrer K.M."/>
            <person name="Sun L."/>
            <person name="Manning G."/>
            <person name="Elde N.C."/>
            <person name="Turkewitz A.P."/>
            <person name="Asai D.J."/>
            <person name="Wilkes D.E."/>
            <person name="Wang Y."/>
            <person name="Cai H."/>
            <person name="Collins K."/>
            <person name="Stewart B.A."/>
            <person name="Lee S.R."/>
            <person name="Wilamowska K."/>
            <person name="Weinberg Z."/>
            <person name="Ruzzo W.L."/>
            <person name="Wloga D."/>
            <person name="Gaertig J."/>
            <person name="Frankel J."/>
            <person name="Tsao C.-C."/>
            <person name="Gorovsky M.A."/>
            <person name="Keeling P.J."/>
            <person name="Waller R.F."/>
            <person name="Patron N.J."/>
            <person name="Cherry J.M."/>
            <person name="Stover N.A."/>
            <person name="Krieger C.J."/>
            <person name="del Toro C."/>
            <person name="Ryder H.F."/>
            <person name="Williamson S.C."/>
            <person name="Barbeau R.A."/>
            <person name="Hamilton E.P."/>
            <person name="Orias E."/>
        </authorList>
    </citation>
    <scope>NUCLEOTIDE SEQUENCE [LARGE SCALE GENOMIC DNA]</scope>
    <source>
        <strain evidence="2">SB210</strain>
    </source>
</reference>